<gene>
    <name evidence="3" type="ORF">ACFQSB_40255</name>
</gene>
<organism evidence="3 4">
    <name type="scientific">Sphaerisporangium rhizosphaerae</name>
    <dbReference type="NCBI Taxonomy" id="2269375"/>
    <lineage>
        <taxon>Bacteria</taxon>
        <taxon>Bacillati</taxon>
        <taxon>Actinomycetota</taxon>
        <taxon>Actinomycetes</taxon>
        <taxon>Streptosporangiales</taxon>
        <taxon>Streptosporangiaceae</taxon>
        <taxon>Sphaerisporangium</taxon>
    </lineage>
</organism>
<dbReference type="Gene3D" id="1.10.10.10">
    <property type="entry name" value="Winged helix-like DNA-binding domain superfamily/Winged helix DNA-binding domain"/>
    <property type="match status" value="1"/>
</dbReference>
<keyword evidence="2" id="KW-0808">Transferase</keyword>
<dbReference type="Proteomes" id="UP001596496">
    <property type="component" value="Unassembled WGS sequence"/>
</dbReference>
<dbReference type="Gene3D" id="1.10.600.10">
    <property type="entry name" value="Farnesyl Diphosphate Synthase"/>
    <property type="match status" value="1"/>
</dbReference>
<dbReference type="InterPro" id="IPR008949">
    <property type="entry name" value="Isoprenoid_synthase_dom_sf"/>
</dbReference>
<sequence>VTAFQVRKDLAYFGRFGTRGMGYTVAILKRELVRVLGLNQTWNVVIIGTGRLGQAMQLTNILRDVGEDLDRGRVYLPGELLRDHGVSHADLRAQRLTPAYQALMAHLCALAREWYAHGHQGIPALHGRARIGVATAARAYEGILDDLEAHEFDNFTRPAYLPGRQKLRLLWQQCLEHSAPPTRCPMDWAEQQLRRRATRG</sequence>
<comment type="caution">
    <text evidence="3">The sequence shown here is derived from an EMBL/GenBank/DDBJ whole genome shotgun (WGS) entry which is preliminary data.</text>
</comment>
<dbReference type="RefSeq" id="WP_380832627.1">
    <property type="nucleotide sequence ID" value="NZ_JBHTCG010000103.1"/>
</dbReference>
<protein>
    <submittedName>
        <fullName evidence="3">Squalene/phytoene synthase family protein</fullName>
    </submittedName>
</protein>
<proteinExistence type="predicted"/>
<dbReference type="InterPro" id="IPR036388">
    <property type="entry name" value="WH-like_DNA-bd_sf"/>
</dbReference>
<evidence type="ECO:0000313" key="4">
    <source>
        <dbReference type="Proteomes" id="UP001596496"/>
    </source>
</evidence>
<dbReference type="Pfam" id="PF00494">
    <property type="entry name" value="SQS_PSY"/>
    <property type="match status" value="1"/>
</dbReference>
<name>A0ABW2PG54_9ACTN</name>
<accession>A0ABW2PG54</accession>
<dbReference type="PANTHER" id="PTHR31480">
    <property type="entry name" value="BIFUNCTIONAL LYCOPENE CYCLASE/PHYTOENE SYNTHASE"/>
    <property type="match status" value="1"/>
</dbReference>
<dbReference type="InterPro" id="IPR019845">
    <property type="entry name" value="Squalene/phytoene_synthase_CS"/>
</dbReference>
<evidence type="ECO:0000256" key="2">
    <source>
        <dbReference type="ARBA" id="ARBA00022679"/>
    </source>
</evidence>
<keyword evidence="4" id="KW-1185">Reference proteome</keyword>
<dbReference type="EMBL" id="JBHTCG010000103">
    <property type="protein sequence ID" value="MFC7388487.1"/>
    <property type="molecule type" value="Genomic_DNA"/>
</dbReference>
<dbReference type="PROSITE" id="PS01045">
    <property type="entry name" value="SQUALEN_PHYTOEN_SYN_2"/>
    <property type="match status" value="1"/>
</dbReference>
<comment type="pathway">
    <text evidence="1">Carotenoid biosynthesis; phytoene biosynthesis.</text>
</comment>
<dbReference type="SUPFAM" id="SSF48576">
    <property type="entry name" value="Terpenoid synthases"/>
    <property type="match status" value="1"/>
</dbReference>
<reference evidence="4" key="1">
    <citation type="journal article" date="2019" name="Int. J. Syst. Evol. Microbiol.">
        <title>The Global Catalogue of Microorganisms (GCM) 10K type strain sequencing project: providing services to taxonomists for standard genome sequencing and annotation.</title>
        <authorList>
            <consortium name="The Broad Institute Genomics Platform"/>
            <consortium name="The Broad Institute Genome Sequencing Center for Infectious Disease"/>
            <person name="Wu L."/>
            <person name="Ma J."/>
        </authorList>
    </citation>
    <scope>NUCLEOTIDE SEQUENCE [LARGE SCALE GENOMIC DNA]</scope>
    <source>
        <strain evidence="4">CECT 7649</strain>
    </source>
</reference>
<evidence type="ECO:0000256" key="1">
    <source>
        <dbReference type="ARBA" id="ARBA00004684"/>
    </source>
</evidence>
<feature type="non-terminal residue" evidence="3">
    <location>
        <position position="1"/>
    </location>
</feature>
<dbReference type="InterPro" id="IPR002060">
    <property type="entry name" value="Squ/phyt_synthse"/>
</dbReference>
<evidence type="ECO:0000313" key="3">
    <source>
        <dbReference type="EMBL" id="MFC7388487.1"/>
    </source>
</evidence>